<gene>
    <name evidence="2" type="ORF">Asru_0141_06</name>
</gene>
<dbReference type="SUPFAM" id="SSF82866">
    <property type="entry name" value="Multidrug efflux transporter AcrB transmembrane domain"/>
    <property type="match status" value="2"/>
</dbReference>
<dbReference type="Pfam" id="PF00873">
    <property type="entry name" value="ACR_tran"/>
    <property type="match status" value="1"/>
</dbReference>
<dbReference type="PRINTS" id="PR00702">
    <property type="entry name" value="ACRIFLAVINRP"/>
</dbReference>
<dbReference type="GO" id="GO:0042910">
    <property type="term" value="F:xenobiotic transmembrane transporter activity"/>
    <property type="evidence" value="ECO:0007669"/>
    <property type="project" value="TreeGrafter"/>
</dbReference>
<dbReference type="EMBL" id="BANB01000141">
    <property type="protein sequence ID" value="GAN76674.1"/>
    <property type="molecule type" value="Genomic_DNA"/>
</dbReference>
<dbReference type="RefSeq" id="WP_048860536.1">
    <property type="nucleotide sequence ID" value="NZ_BANB01000141.1"/>
</dbReference>
<dbReference type="PANTHER" id="PTHR32063">
    <property type="match status" value="1"/>
</dbReference>
<feature type="transmembrane region" description="Helical" evidence="1">
    <location>
        <begin position="464"/>
        <end position="486"/>
    </location>
</feature>
<feature type="transmembrane region" description="Helical" evidence="1">
    <location>
        <begin position="334"/>
        <end position="354"/>
    </location>
</feature>
<dbReference type="AlphaFoldDB" id="A0A0D6P744"/>
<feature type="transmembrane region" description="Helical" evidence="1">
    <location>
        <begin position="991"/>
        <end position="1010"/>
    </location>
</feature>
<proteinExistence type="predicted"/>
<feature type="transmembrane region" description="Helical" evidence="1">
    <location>
        <begin position="1022"/>
        <end position="1042"/>
    </location>
</feature>
<dbReference type="Proteomes" id="UP000032680">
    <property type="component" value="Unassembled WGS sequence"/>
</dbReference>
<comment type="caution">
    <text evidence="2">The sequence shown here is derived from an EMBL/GenBank/DDBJ whole genome shotgun (WGS) entry which is preliminary data.</text>
</comment>
<keyword evidence="1" id="KW-0472">Membrane</keyword>
<accession>A0A0D6P744</accession>
<dbReference type="PANTHER" id="PTHR32063:SF8">
    <property type="entry name" value="CATION EFFLUX PROTEIN"/>
    <property type="match status" value="1"/>
</dbReference>
<keyword evidence="3" id="KW-1185">Reference proteome</keyword>
<protein>
    <submittedName>
        <fullName evidence="2">RND superfamily multidrug efflux pump acriflavin resistance protein</fullName>
    </submittedName>
</protein>
<feature type="transmembrane region" description="Helical" evidence="1">
    <location>
        <begin position="886"/>
        <end position="908"/>
    </location>
</feature>
<feature type="transmembrane region" description="Helical" evidence="1">
    <location>
        <begin position="914"/>
        <end position="934"/>
    </location>
</feature>
<reference evidence="2 3" key="1">
    <citation type="submission" date="2012-11" db="EMBL/GenBank/DDBJ databases">
        <title>Whole genome sequence of Acidisphaera rubrifaciens HS-AP3.</title>
        <authorList>
            <person name="Azuma Y."/>
            <person name="Higashiura N."/>
            <person name="Hirakawa H."/>
            <person name="Matsushita K."/>
        </authorList>
    </citation>
    <scope>NUCLEOTIDE SEQUENCE [LARGE SCALE GENOMIC DNA]</scope>
    <source>
        <strain evidence="2 3">HS-AP3</strain>
    </source>
</reference>
<feature type="transmembrane region" description="Helical" evidence="1">
    <location>
        <begin position="12"/>
        <end position="30"/>
    </location>
</feature>
<feature type="transmembrane region" description="Helical" evidence="1">
    <location>
        <begin position="946"/>
        <end position="965"/>
    </location>
</feature>
<dbReference type="InterPro" id="IPR001036">
    <property type="entry name" value="Acrflvin-R"/>
</dbReference>
<feature type="transmembrane region" description="Helical" evidence="1">
    <location>
        <begin position="36"/>
        <end position="54"/>
    </location>
</feature>
<dbReference type="Gene3D" id="3.30.70.1440">
    <property type="entry name" value="Multidrug efflux transporter AcrB pore domain"/>
    <property type="match status" value="1"/>
</dbReference>
<dbReference type="SUPFAM" id="SSF82714">
    <property type="entry name" value="Multidrug efflux transporter AcrB TolC docking domain, DN and DC subdomains"/>
    <property type="match status" value="2"/>
</dbReference>
<sequence>MGLVQYALKYRVSFYVLSILVMFLGGSAAITTPKDVLPNVAIPVVNVIWTYTGLSTKEMEQRITTYSEYGLTNNVNGIKSLESTTLQGTSVIKVYFQPDVNIDLAIAQTVSSVNSIRALMPPGVQPPVVLRYQASQVPVVQLALSSTKESEQQLFDYAMYRVRQALVTAPGVTMPAPYGGKQRQIMVDLDMKALAAHGLTPMDVTNAVTAQNVTVPSGLVKFGPEQYVVRTNATPALVDTLNNIPVKYTGGTPVLLRDVAWVRDGYQVQQNIVRVNGGRSVLMTMLKNGNASTLTVVNDIKAAMPDIRAAAPHDMHLDLLFDQSVFVTNAISDVLREGAIAAGLTGLMILLFLGSWRATLVVLVSIPLSVLTSLAVLAALGETINISTLGGLALAVGILVDDATVAIENTYRLLEQGKPFRVSVVEGAAGIAKPALISTLAICSAFVAVFFLTDAAKYLFTPQAMAVVFAMLASYFLSRTLVPILIDVLVKKEHDDRHGAHEADAPPRGVFGRFHAAFERGFARFRGGYEALLRATLVHRVATAVVAVGVMIGGLVLYQFTGSEYFPQIYSGQMTLHVRARPGTRIETAEQLFQAVEDTIRQVIPKRELALMIDNIGLPANNYNLAYSDGSFVAYNDGQILISLAEDHGSTAVYMRTLRRVLHEKFPSAIFYFQPSDIITQTLNFGIPAPIDVQVVGRDAARNEQVAKRIFEEMRAIRGAVDVHIHQILDAPEFFVKVDRQRAQELGLTESAVANNVNIALSSSYQVTPNFWVDTRTGIPYPLAVQTPEYRVDTMQELQNIPLLGFGGAATSLLSNVASFTRGPEQTVVTHSNVAPTFDIYASTQDRDLGSVERDIRRIVAEEQGALKPGNRIVVRGQIASMDSAFFRLGLGLAAALVFVYLLMAVNFQSWGDPLVVLLALPIAFCGITLGLFVTGTAFSIPSLMGAIMSVGVASANSILLVTFAREHREATGASAIDAAIEAGLERVRPVLMTAGAMFVGLIPMSLGLGDGSEQNAALARAVMGGIAFGTCSTLLFVPFLYSVLRRGPAHPPADYLSSDELKSAP</sequence>
<dbReference type="Gene3D" id="3.30.2090.10">
    <property type="entry name" value="Multidrug efflux transporter AcrB TolC docking domain, DN and DC subdomains"/>
    <property type="match status" value="2"/>
</dbReference>
<evidence type="ECO:0000313" key="2">
    <source>
        <dbReference type="EMBL" id="GAN76674.1"/>
    </source>
</evidence>
<dbReference type="Gene3D" id="1.20.1640.10">
    <property type="entry name" value="Multidrug efflux transporter AcrB transmembrane domain"/>
    <property type="match status" value="2"/>
</dbReference>
<organism evidence="2 3">
    <name type="scientific">Acidisphaera rubrifaciens HS-AP3</name>
    <dbReference type="NCBI Taxonomy" id="1231350"/>
    <lineage>
        <taxon>Bacteria</taxon>
        <taxon>Pseudomonadati</taxon>
        <taxon>Pseudomonadota</taxon>
        <taxon>Alphaproteobacteria</taxon>
        <taxon>Acetobacterales</taxon>
        <taxon>Acetobacteraceae</taxon>
        <taxon>Acidisphaera</taxon>
    </lineage>
</organism>
<dbReference type="Gene3D" id="3.30.70.1430">
    <property type="entry name" value="Multidrug efflux transporter AcrB pore domain"/>
    <property type="match status" value="2"/>
</dbReference>
<feature type="transmembrane region" description="Helical" evidence="1">
    <location>
        <begin position="431"/>
        <end position="452"/>
    </location>
</feature>
<dbReference type="InterPro" id="IPR027463">
    <property type="entry name" value="AcrB_DN_DC_subdom"/>
</dbReference>
<evidence type="ECO:0000313" key="3">
    <source>
        <dbReference type="Proteomes" id="UP000032680"/>
    </source>
</evidence>
<keyword evidence="1" id="KW-0812">Transmembrane</keyword>
<name>A0A0D6P744_9PROT</name>
<feature type="transmembrane region" description="Helical" evidence="1">
    <location>
        <begin position="537"/>
        <end position="558"/>
    </location>
</feature>
<keyword evidence="1" id="KW-1133">Transmembrane helix</keyword>
<dbReference type="SUPFAM" id="SSF82693">
    <property type="entry name" value="Multidrug efflux transporter AcrB pore domain, PN1, PN2, PC1 and PC2 subdomains"/>
    <property type="match status" value="2"/>
</dbReference>
<dbReference type="Gene3D" id="3.30.70.1320">
    <property type="entry name" value="Multidrug efflux transporter AcrB pore domain like"/>
    <property type="match status" value="1"/>
</dbReference>
<evidence type="ECO:0000256" key="1">
    <source>
        <dbReference type="SAM" id="Phobius"/>
    </source>
</evidence>
<dbReference type="GO" id="GO:0005886">
    <property type="term" value="C:plasma membrane"/>
    <property type="evidence" value="ECO:0007669"/>
    <property type="project" value="TreeGrafter"/>
</dbReference>
<dbReference type="OrthoDB" id="9759330at2"/>